<protein>
    <submittedName>
        <fullName evidence="2">Uncharacterized protein</fullName>
    </submittedName>
</protein>
<feature type="compositionally biased region" description="Acidic residues" evidence="1">
    <location>
        <begin position="41"/>
        <end position="55"/>
    </location>
</feature>
<feature type="compositionally biased region" description="Basic residues" evidence="1">
    <location>
        <begin position="1"/>
        <end position="18"/>
    </location>
</feature>
<gene>
    <name evidence="2" type="ORF">CMQ_7516</name>
</gene>
<proteinExistence type="predicted"/>
<dbReference type="InParanoid" id="F0XP86"/>
<evidence type="ECO:0000256" key="1">
    <source>
        <dbReference type="SAM" id="MobiDB-lite"/>
    </source>
</evidence>
<dbReference type="eggNOG" id="ENOG502SQ9B">
    <property type="taxonomic scope" value="Eukaryota"/>
</dbReference>
<evidence type="ECO:0000313" key="2">
    <source>
        <dbReference type="EMBL" id="EFX00514.1"/>
    </source>
</evidence>
<feature type="compositionally biased region" description="Low complexity" evidence="1">
    <location>
        <begin position="22"/>
        <end position="33"/>
    </location>
</feature>
<feature type="compositionally biased region" description="Basic and acidic residues" evidence="1">
    <location>
        <begin position="167"/>
        <end position="184"/>
    </location>
</feature>
<accession>F0XP86</accession>
<reference evidence="2 3" key="1">
    <citation type="journal article" date="2011" name="Proc. Natl. Acad. Sci. U.S.A.">
        <title>Genome and transcriptome analyses of the mountain pine beetle-fungal symbiont Grosmannia clavigera, a lodgepole pine pathogen.</title>
        <authorList>
            <person name="DiGuistini S."/>
            <person name="Wang Y."/>
            <person name="Liao N.Y."/>
            <person name="Taylor G."/>
            <person name="Tanguay P."/>
            <person name="Feau N."/>
            <person name="Henrissat B."/>
            <person name="Chan S.K."/>
            <person name="Hesse-Orce U."/>
            <person name="Alamouti S.M."/>
            <person name="Tsui C.K.M."/>
            <person name="Docking R.T."/>
            <person name="Levasseur A."/>
            <person name="Haridas S."/>
            <person name="Robertson G."/>
            <person name="Birol I."/>
            <person name="Holt R.A."/>
            <person name="Marra M.A."/>
            <person name="Hamelin R.C."/>
            <person name="Hirst M."/>
            <person name="Jones S.J.M."/>
            <person name="Bohlmann J."/>
            <person name="Breuil C."/>
        </authorList>
    </citation>
    <scope>NUCLEOTIDE SEQUENCE [LARGE SCALE GENOMIC DNA]</scope>
    <source>
        <strain evidence="3">kw1407 / UAMH 11150</strain>
    </source>
</reference>
<sequence>MSRAIRRKAPAPSHRKSRRDSTSSSSSLDLSSDGGYSVLDEASESDDDDEDGVDATEEKYIIKDVVKSRHGRNADAVGAFRRNQIDQQLIYSNKATAESLAFSGPYIMGTLRGIKNGSLEAVATPITPPRRRKRHSISLRHDEYIRSPLGAAVQKRKASGPPAEGSAADHKRQRSISEVKDLML</sequence>
<feature type="region of interest" description="Disordered" evidence="1">
    <location>
        <begin position="1"/>
        <end position="56"/>
    </location>
</feature>
<evidence type="ECO:0000313" key="3">
    <source>
        <dbReference type="Proteomes" id="UP000007796"/>
    </source>
</evidence>
<dbReference type="RefSeq" id="XP_014169996.1">
    <property type="nucleotide sequence ID" value="XM_014314521.1"/>
</dbReference>
<keyword evidence="3" id="KW-1185">Reference proteome</keyword>
<organism evidence="3">
    <name type="scientific">Grosmannia clavigera (strain kw1407 / UAMH 11150)</name>
    <name type="common">Blue stain fungus</name>
    <name type="synonym">Graphiocladiella clavigera</name>
    <dbReference type="NCBI Taxonomy" id="655863"/>
    <lineage>
        <taxon>Eukaryota</taxon>
        <taxon>Fungi</taxon>
        <taxon>Dikarya</taxon>
        <taxon>Ascomycota</taxon>
        <taxon>Pezizomycotina</taxon>
        <taxon>Sordariomycetes</taxon>
        <taxon>Sordariomycetidae</taxon>
        <taxon>Ophiostomatales</taxon>
        <taxon>Ophiostomataceae</taxon>
        <taxon>Leptographium</taxon>
    </lineage>
</organism>
<dbReference type="GeneID" id="25981069"/>
<dbReference type="Proteomes" id="UP000007796">
    <property type="component" value="Unassembled WGS sequence"/>
</dbReference>
<dbReference type="HOGENOM" id="CLU_1468302_0_0_1"/>
<feature type="region of interest" description="Disordered" evidence="1">
    <location>
        <begin position="149"/>
        <end position="184"/>
    </location>
</feature>
<dbReference type="OrthoDB" id="5399183at2759"/>
<name>F0XP86_GROCL</name>
<dbReference type="EMBL" id="GL629801">
    <property type="protein sequence ID" value="EFX00514.1"/>
    <property type="molecule type" value="Genomic_DNA"/>
</dbReference>
<dbReference type="AlphaFoldDB" id="F0XP86"/>